<dbReference type="Gene3D" id="3.20.20.100">
    <property type="entry name" value="NADP-dependent oxidoreductase domain"/>
    <property type="match status" value="1"/>
</dbReference>
<name>A0A8J8CJ05_9CYAN</name>
<dbReference type="GO" id="GO:0016491">
    <property type="term" value="F:oxidoreductase activity"/>
    <property type="evidence" value="ECO:0007669"/>
    <property type="project" value="InterPro"/>
</dbReference>
<dbReference type="FunFam" id="3.20.20.100:FF:000070">
    <property type="entry name" value="Aldo/keto reductase"/>
    <property type="match status" value="1"/>
</dbReference>
<feature type="domain" description="NADP-dependent oxidoreductase" evidence="1">
    <location>
        <begin position="39"/>
        <end position="203"/>
    </location>
</feature>
<gene>
    <name evidence="2" type="ORF">GS601_14550</name>
</gene>
<accession>A0A8J8CJ05</accession>
<dbReference type="PRINTS" id="PR00069">
    <property type="entry name" value="ALDKETRDTASE"/>
</dbReference>
<evidence type="ECO:0000259" key="1">
    <source>
        <dbReference type="Pfam" id="PF00248"/>
    </source>
</evidence>
<evidence type="ECO:0000313" key="2">
    <source>
        <dbReference type="EMBL" id="NDJ18498.1"/>
    </source>
</evidence>
<dbReference type="PANTHER" id="PTHR43312:SF2">
    <property type="entry name" value="OXIDOREDUCTASE"/>
    <property type="match status" value="1"/>
</dbReference>
<dbReference type="InterPro" id="IPR036812">
    <property type="entry name" value="NAD(P)_OxRdtase_dom_sf"/>
</dbReference>
<dbReference type="InterPro" id="IPR020471">
    <property type="entry name" value="AKR"/>
</dbReference>
<dbReference type="AlphaFoldDB" id="A0A8J8CJ05"/>
<protein>
    <submittedName>
        <fullName evidence="2">Aldo/keto reductase</fullName>
    </submittedName>
</protein>
<dbReference type="Proteomes" id="UP000646053">
    <property type="component" value="Unassembled WGS sequence"/>
</dbReference>
<dbReference type="InterPro" id="IPR053135">
    <property type="entry name" value="AKR2_Oxidoreductase"/>
</dbReference>
<dbReference type="RefSeq" id="WP_162424022.1">
    <property type="nucleotide sequence ID" value="NZ_WVIE01000016.1"/>
</dbReference>
<dbReference type="PANTHER" id="PTHR43312">
    <property type="entry name" value="D-THREO-ALDOSE 1-DEHYDROGENASE"/>
    <property type="match status" value="1"/>
</dbReference>
<proteinExistence type="predicted"/>
<dbReference type="EMBL" id="WVIE01000016">
    <property type="protein sequence ID" value="NDJ18498.1"/>
    <property type="molecule type" value="Genomic_DNA"/>
</dbReference>
<sequence>MLYRRFGRTNLQMPVFSCGGMRYQYKWQDVPDREIPADNQANLEATVRRAFDLGIHHIETARGYGSSEQQLGKILPALPRERLIAQTKISPKENPKEFLQIFERSLSLLKLDYVDLLGIHGVNTDQHLEWSKGCLDVVRRLQAQGKVRFVGFSTHGSTETIVRAIETNQFDYVNLHWYYINQQNWAAIAAAQRHDMGIFIISPSNKGGNLFAPPQRLVDLCAPLSPLVFNDLFCLSHPPVQTLSIGASCPTDFDEHLKTLPLLDRADEILPPILKRLEDAAIARLGKDWYFNWQTGLPTIDETPGRLNLSAVLWLRNLAIAYDLVDYAKMRYNLLGQADHWFPGARIDQIDLDLLRPCLNNSPFADKILEVLRETHKLLGGEAVKRLSQQ</sequence>
<dbReference type="SUPFAM" id="SSF51430">
    <property type="entry name" value="NAD(P)-linked oxidoreductase"/>
    <property type="match status" value="1"/>
</dbReference>
<keyword evidence="3" id="KW-1185">Reference proteome</keyword>
<dbReference type="CDD" id="cd19096">
    <property type="entry name" value="AKR_Fe-S_oxidoreductase"/>
    <property type="match status" value="1"/>
</dbReference>
<organism evidence="2 3">
    <name type="scientific">Myxacorys almedinensis A</name>
    <dbReference type="NCBI Taxonomy" id="2690445"/>
    <lineage>
        <taxon>Bacteria</taxon>
        <taxon>Bacillati</taxon>
        <taxon>Cyanobacteriota</taxon>
        <taxon>Cyanophyceae</taxon>
        <taxon>Leptolyngbyales</taxon>
        <taxon>Leptolyngbyaceae</taxon>
        <taxon>Myxacorys</taxon>
        <taxon>Myxacorys almedinensis</taxon>
    </lineage>
</organism>
<comment type="caution">
    <text evidence="2">The sequence shown here is derived from an EMBL/GenBank/DDBJ whole genome shotgun (WGS) entry which is preliminary data.</text>
</comment>
<evidence type="ECO:0000313" key="3">
    <source>
        <dbReference type="Proteomes" id="UP000646053"/>
    </source>
</evidence>
<reference evidence="2" key="1">
    <citation type="submission" date="2019-12" db="EMBL/GenBank/DDBJ databases">
        <title>High-Quality draft genome sequences of three cyanobacteria isolated from the limestone walls of the Old Cathedral of Coimbra.</title>
        <authorList>
            <person name="Tiago I."/>
            <person name="Soares F."/>
            <person name="Portugal A."/>
        </authorList>
    </citation>
    <scope>NUCLEOTIDE SEQUENCE</scope>
    <source>
        <strain evidence="2">A</strain>
    </source>
</reference>
<dbReference type="Pfam" id="PF00248">
    <property type="entry name" value="Aldo_ket_red"/>
    <property type="match status" value="1"/>
</dbReference>
<dbReference type="InterPro" id="IPR023210">
    <property type="entry name" value="NADP_OxRdtase_dom"/>
</dbReference>